<protein>
    <submittedName>
        <fullName evidence="2">Tetratricopeptide repeat protein</fullName>
    </submittedName>
</protein>
<name>A0A552UFD1_9SPHN</name>
<dbReference type="Pfam" id="PF14559">
    <property type="entry name" value="TPR_19"/>
    <property type="match status" value="1"/>
</dbReference>
<dbReference type="Gene3D" id="1.25.40.10">
    <property type="entry name" value="Tetratricopeptide repeat domain"/>
    <property type="match status" value="2"/>
</dbReference>
<evidence type="ECO:0000313" key="2">
    <source>
        <dbReference type="EMBL" id="TRW16901.1"/>
    </source>
</evidence>
<dbReference type="InterPro" id="IPR027417">
    <property type="entry name" value="P-loop_NTPase"/>
</dbReference>
<dbReference type="SMART" id="SM00028">
    <property type="entry name" value="TPR"/>
    <property type="match status" value="4"/>
</dbReference>
<sequence>MMPIVQSLMAGTLTRAWRRARTPVVMASATVDLDAQLDAATRDVDMIRAAQALNDNRLDIAEALLRARLKARPHEVAAIRMLAELAGRLGRYADAETLLRRALALAPGFDAARHNLAVVLHRQSKVEEALVEIDALMQRDPHAPGYRILRAAILVRLGEYTQAIATYDEVLAAHPAQAKTWMSYGHALKTVGRQADSITAYRTALAETPSLGEAWWSLANLKTVRFDDADIAAMRAALAGELDDEERYHLDFALGKALEDRADYAASFRHYAAGNALRRAGLDYDAADTTAAMEAARALFTREFFAARAGQGCPDPDPIFVVGLPRSGSTLIEQILSSHSLVEGTMELPDVNALARRLGARAKGDPGERYAERLRGLGADELAALGREYLDRTRVQRKTAKPLFIDKMPNNFAHVGLIHLMLPRAKIIDARRHPLGCCFSGFKQHFARGQAFTYDLGDIGAYWRDYAALMAHFDDVLPGRVHRVDYETMIADPDTEIAALLAYCGLDYEPACRNFHETDRAVRTASSEQVRQPLYASAVDHWQHYNLWLGPLKDSLGKALDSYAIVSQPIP</sequence>
<proteinExistence type="predicted"/>
<dbReference type="PANTHER" id="PTHR12788:SF10">
    <property type="entry name" value="PROTEIN-TYROSINE SULFOTRANSFERASE"/>
    <property type="match status" value="1"/>
</dbReference>
<dbReference type="PANTHER" id="PTHR12788">
    <property type="entry name" value="PROTEIN-TYROSINE SULFOTRANSFERASE 2"/>
    <property type="match status" value="1"/>
</dbReference>
<dbReference type="SUPFAM" id="SSF52540">
    <property type="entry name" value="P-loop containing nucleoside triphosphate hydrolases"/>
    <property type="match status" value="1"/>
</dbReference>
<dbReference type="SUPFAM" id="SSF48452">
    <property type="entry name" value="TPR-like"/>
    <property type="match status" value="1"/>
</dbReference>
<evidence type="ECO:0000313" key="3">
    <source>
        <dbReference type="Proteomes" id="UP000317894"/>
    </source>
</evidence>
<dbReference type="OrthoDB" id="9800698at2"/>
<dbReference type="InterPro" id="IPR026634">
    <property type="entry name" value="TPST-like"/>
</dbReference>
<gene>
    <name evidence="2" type="ORF">FMM06_01440</name>
</gene>
<keyword evidence="1" id="KW-0808">Transferase</keyword>
<dbReference type="Pfam" id="PF13469">
    <property type="entry name" value="Sulfotransfer_3"/>
    <property type="match status" value="1"/>
</dbReference>
<dbReference type="Proteomes" id="UP000317894">
    <property type="component" value="Unassembled WGS sequence"/>
</dbReference>
<dbReference type="EMBL" id="VJWA01000001">
    <property type="protein sequence ID" value="TRW16901.1"/>
    <property type="molecule type" value="Genomic_DNA"/>
</dbReference>
<comment type="caution">
    <text evidence="2">The sequence shown here is derived from an EMBL/GenBank/DDBJ whole genome shotgun (WGS) entry which is preliminary data.</text>
</comment>
<dbReference type="InterPro" id="IPR019734">
    <property type="entry name" value="TPR_rpt"/>
</dbReference>
<keyword evidence="3" id="KW-1185">Reference proteome</keyword>
<dbReference type="GO" id="GO:0008476">
    <property type="term" value="F:protein-tyrosine sulfotransferase activity"/>
    <property type="evidence" value="ECO:0007669"/>
    <property type="project" value="InterPro"/>
</dbReference>
<accession>A0A552UFD1</accession>
<reference evidence="2 3" key="1">
    <citation type="submission" date="2019-07" db="EMBL/GenBank/DDBJ databases">
        <title>Novel species isolated from glacier.</title>
        <authorList>
            <person name="Liu Q."/>
            <person name="Xin Y.-H."/>
        </authorList>
    </citation>
    <scope>NUCLEOTIDE SEQUENCE [LARGE SCALE GENOMIC DNA]</scope>
    <source>
        <strain evidence="2 3">LB1R16</strain>
    </source>
</reference>
<dbReference type="AlphaFoldDB" id="A0A552UFD1"/>
<evidence type="ECO:0000256" key="1">
    <source>
        <dbReference type="ARBA" id="ARBA00022679"/>
    </source>
</evidence>
<dbReference type="InterPro" id="IPR011990">
    <property type="entry name" value="TPR-like_helical_dom_sf"/>
</dbReference>
<organism evidence="2 3">
    <name type="scientific">Glacieibacterium frigidum</name>
    <dbReference type="NCBI Taxonomy" id="2593303"/>
    <lineage>
        <taxon>Bacteria</taxon>
        <taxon>Pseudomonadati</taxon>
        <taxon>Pseudomonadota</taxon>
        <taxon>Alphaproteobacteria</taxon>
        <taxon>Sphingomonadales</taxon>
        <taxon>Sphingosinicellaceae</taxon>
        <taxon>Glacieibacterium</taxon>
    </lineage>
</organism>
<dbReference type="Gene3D" id="3.40.50.300">
    <property type="entry name" value="P-loop containing nucleotide triphosphate hydrolases"/>
    <property type="match status" value="1"/>
</dbReference>